<organism evidence="1 2">
    <name type="scientific">Vitis vinifera</name>
    <name type="common">Grape</name>
    <dbReference type="NCBI Taxonomy" id="29760"/>
    <lineage>
        <taxon>Eukaryota</taxon>
        <taxon>Viridiplantae</taxon>
        <taxon>Streptophyta</taxon>
        <taxon>Embryophyta</taxon>
        <taxon>Tracheophyta</taxon>
        <taxon>Spermatophyta</taxon>
        <taxon>Magnoliopsida</taxon>
        <taxon>eudicotyledons</taxon>
        <taxon>Gunneridae</taxon>
        <taxon>Pentapetalae</taxon>
        <taxon>rosids</taxon>
        <taxon>Vitales</taxon>
        <taxon>Vitaceae</taxon>
        <taxon>Viteae</taxon>
        <taxon>Vitis</taxon>
    </lineage>
</organism>
<dbReference type="EMBL" id="FN595229">
    <property type="protein sequence ID" value="CBI20429.3"/>
    <property type="molecule type" value="Genomic_DNA"/>
</dbReference>
<evidence type="ECO:0000313" key="2">
    <source>
        <dbReference type="Proteomes" id="UP000009183"/>
    </source>
</evidence>
<reference evidence="2" key="1">
    <citation type="journal article" date="2007" name="Nature">
        <title>The grapevine genome sequence suggests ancestral hexaploidization in major angiosperm phyla.</title>
        <authorList>
            <consortium name="The French-Italian Public Consortium for Grapevine Genome Characterization."/>
            <person name="Jaillon O."/>
            <person name="Aury J.-M."/>
            <person name="Noel B."/>
            <person name="Policriti A."/>
            <person name="Clepet C."/>
            <person name="Casagrande A."/>
            <person name="Choisne N."/>
            <person name="Aubourg S."/>
            <person name="Vitulo N."/>
            <person name="Jubin C."/>
            <person name="Vezzi A."/>
            <person name="Legeai F."/>
            <person name="Hugueney P."/>
            <person name="Dasilva C."/>
            <person name="Horner D."/>
            <person name="Mica E."/>
            <person name="Jublot D."/>
            <person name="Poulain J."/>
            <person name="Bruyere C."/>
            <person name="Billault A."/>
            <person name="Segurens B."/>
            <person name="Gouyvenoux M."/>
            <person name="Ugarte E."/>
            <person name="Cattonaro F."/>
            <person name="Anthouard V."/>
            <person name="Vico V."/>
            <person name="Del Fabbro C."/>
            <person name="Alaux M."/>
            <person name="Di Gaspero G."/>
            <person name="Dumas V."/>
            <person name="Felice N."/>
            <person name="Paillard S."/>
            <person name="Juman I."/>
            <person name="Moroldo M."/>
            <person name="Scalabrin S."/>
            <person name="Canaguier A."/>
            <person name="Le Clainche I."/>
            <person name="Malacrida G."/>
            <person name="Durand E."/>
            <person name="Pesole G."/>
            <person name="Laucou V."/>
            <person name="Chatelet P."/>
            <person name="Merdinoglu D."/>
            <person name="Delledonne M."/>
            <person name="Pezzotti M."/>
            <person name="Lecharny A."/>
            <person name="Scarpelli C."/>
            <person name="Artiguenave F."/>
            <person name="Pe M.E."/>
            <person name="Valle G."/>
            <person name="Morgante M."/>
            <person name="Caboche M."/>
            <person name="Adam-Blondon A.-F."/>
            <person name="Weissenbach J."/>
            <person name="Quetier F."/>
            <person name="Wincker P."/>
        </authorList>
    </citation>
    <scope>NUCLEOTIDE SEQUENCE [LARGE SCALE GENOMIC DNA]</scope>
    <source>
        <strain evidence="2">cv. Pinot noir / PN40024</strain>
    </source>
</reference>
<gene>
    <name evidence="1" type="ordered locus">VIT_19s0014g04300</name>
</gene>
<dbReference type="Proteomes" id="UP000009183">
    <property type="component" value="Chromosome 19"/>
</dbReference>
<dbReference type="AlphaFoldDB" id="E0CSY0"/>
<keyword evidence="2" id="KW-1185">Reference proteome</keyword>
<sequence length="45" mass="4827">MVNVAAAICTTQCITVTVILMCRRVKDPPTCSINPCETLNDQAGM</sequence>
<dbReference type="InParanoid" id="E0CSY0"/>
<evidence type="ECO:0000313" key="1">
    <source>
        <dbReference type="EMBL" id="CBI20429.3"/>
    </source>
</evidence>
<dbReference type="HOGENOM" id="CLU_3208690_0_0_1"/>
<protein>
    <submittedName>
        <fullName evidence="1">Uncharacterized protein</fullName>
    </submittedName>
</protein>
<name>E0CSY0_VITVI</name>
<dbReference type="PaxDb" id="29760-VIT_19s0014g04300.t01"/>
<proteinExistence type="predicted"/>
<accession>E0CSY0</accession>